<comment type="catalytic activity">
    <reaction evidence="11">
        <text>fluoride(in) = fluoride(out)</text>
        <dbReference type="Rhea" id="RHEA:76159"/>
        <dbReference type="ChEBI" id="CHEBI:17051"/>
    </reaction>
    <physiologicalReaction direction="left-to-right" evidence="11">
        <dbReference type="Rhea" id="RHEA:76160"/>
    </physiologicalReaction>
</comment>
<dbReference type="Proteomes" id="UP000655420">
    <property type="component" value="Unassembled WGS sequence"/>
</dbReference>
<keyword evidence="14" id="KW-1185">Reference proteome</keyword>
<feature type="transmembrane region" description="Helical" evidence="12">
    <location>
        <begin position="99"/>
        <end position="122"/>
    </location>
</feature>
<dbReference type="NCBIfam" id="NF010791">
    <property type="entry name" value="PRK14195.1"/>
    <property type="match status" value="1"/>
</dbReference>
<proteinExistence type="inferred from homology"/>
<evidence type="ECO:0000256" key="1">
    <source>
        <dbReference type="ARBA" id="ARBA00004651"/>
    </source>
</evidence>
<keyword evidence="6 12" id="KW-0915">Sodium</keyword>
<feature type="transmembrane region" description="Helical" evidence="12">
    <location>
        <begin position="69"/>
        <end position="93"/>
    </location>
</feature>
<evidence type="ECO:0000313" key="14">
    <source>
        <dbReference type="Proteomes" id="UP000655420"/>
    </source>
</evidence>
<comment type="similarity">
    <text evidence="10 12">Belongs to the fluoride channel Fluc/FEX (TC 1.A.43) family.</text>
</comment>
<keyword evidence="12" id="KW-0813">Transport</keyword>
<keyword evidence="3" id="KW-0997">Cell inner membrane</keyword>
<comment type="function">
    <text evidence="12">Fluoride-specific ion channel. Important for reducing fluoride concentration in the cell, thus reducing its toxicity.</text>
</comment>
<dbReference type="RefSeq" id="WP_200613387.1">
    <property type="nucleotide sequence ID" value="NZ_JAEHHL010000015.1"/>
</dbReference>
<evidence type="ECO:0000313" key="13">
    <source>
        <dbReference type="EMBL" id="MBK0401171.1"/>
    </source>
</evidence>
<evidence type="ECO:0000256" key="3">
    <source>
        <dbReference type="ARBA" id="ARBA00022519"/>
    </source>
</evidence>
<accession>A0A8J7M9F8</accession>
<keyword evidence="12" id="KW-0479">Metal-binding</keyword>
<keyword evidence="4 12" id="KW-0812">Transmembrane</keyword>
<evidence type="ECO:0000256" key="4">
    <source>
        <dbReference type="ARBA" id="ARBA00022692"/>
    </source>
</evidence>
<dbReference type="PANTHER" id="PTHR28259:SF1">
    <property type="entry name" value="FLUORIDE EXPORT PROTEIN 1-RELATED"/>
    <property type="match status" value="1"/>
</dbReference>
<evidence type="ECO:0000256" key="12">
    <source>
        <dbReference type="HAMAP-Rule" id="MF_00454"/>
    </source>
</evidence>
<dbReference type="GO" id="GO:0046872">
    <property type="term" value="F:metal ion binding"/>
    <property type="evidence" value="ECO:0007669"/>
    <property type="project" value="UniProtKB-KW"/>
</dbReference>
<dbReference type="InterPro" id="IPR003691">
    <property type="entry name" value="FluC"/>
</dbReference>
<keyword evidence="9 12" id="KW-0407">Ion channel</keyword>
<dbReference type="HAMAP" id="MF_00454">
    <property type="entry name" value="FluC"/>
    <property type="match status" value="1"/>
</dbReference>
<evidence type="ECO:0000256" key="9">
    <source>
        <dbReference type="ARBA" id="ARBA00023303"/>
    </source>
</evidence>
<feature type="binding site" evidence="12">
    <location>
        <position position="80"/>
    </location>
    <ligand>
        <name>Na(+)</name>
        <dbReference type="ChEBI" id="CHEBI:29101"/>
        <note>structural</note>
    </ligand>
</feature>
<dbReference type="GO" id="GO:0062054">
    <property type="term" value="F:fluoride channel activity"/>
    <property type="evidence" value="ECO:0007669"/>
    <property type="project" value="UniProtKB-UniRule"/>
</dbReference>
<sequence>MIEKLVLVALGGAVGASARFLVVNAALRVLGPAFPWGTLIVNVLGSVAMGMVVTLLVERVPAAGDRLAPLVMTGVLGGFTTFSAFSLDAIQLIERERWLAVTGYVTSSVLLSIIGLALGMMLTRAAIS</sequence>
<dbReference type="NCBIfam" id="TIGR00494">
    <property type="entry name" value="crcB"/>
    <property type="match status" value="1"/>
</dbReference>
<evidence type="ECO:0000256" key="6">
    <source>
        <dbReference type="ARBA" id="ARBA00023053"/>
    </source>
</evidence>
<organism evidence="13 14">
    <name type="scientific">Thermohalobaculum xanthum</name>
    <dbReference type="NCBI Taxonomy" id="2753746"/>
    <lineage>
        <taxon>Bacteria</taxon>
        <taxon>Pseudomonadati</taxon>
        <taxon>Pseudomonadota</taxon>
        <taxon>Alphaproteobacteria</taxon>
        <taxon>Rhodobacterales</taxon>
        <taxon>Paracoccaceae</taxon>
        <taxon>Thermohalobaculum</taxon>
    </lineage>
</organism>
<dbReference type="AlphaFoldDB" id="A0A8J7M9F8"/>
<evidence type="ECO:0000256" key="5">
    <source>
        <dbReference type="ARBA" id="ARBA00022989"/>
    </source>
</evidence>
<dbReference type="PANTHER" id="PTHR28259">
    <property type="entry name" value="FLUORIDE EXPORT PROTEIN 1-RELATED"/>
    <property type="match status" value="1"/>
</dbReference>
<name>A0A8J7M9F8_9RHOB</name>
<gene>
    <name evidence="12 13" type="primary">crcB</name>
    <name evidence="12" type="synonym">fluC</name>
    <name evidence="13" type="ORF">H0I76_18385</name>
</gene>
<evidence type="ECO:0000256" key="10">
    <source>
        <dbReference type="ARBA" id="ARBA00035120"/>
    </source>
</evidence>
<dbReference type="Pfam" id="PF02537">
    <property type="entry name" value="CRCB"/>
    <property type="match status" value="1"/>
</dbReference>
<evidence type="ECO:0000256" key="11">
    <source>
        <dbReference type="ARBA" id="ARBA00035585"/>
    </source>
</evidence>
<protein>
    <recommendedName>
        <fullName evidence="12">Fluoride-specific ion channel FluC</fullName>
    </recommendedName>
</protein>
<reference evidence="13" key="1">
    <citation type="submission" date="2020-12" db="EMBL/GenBank/DDBJ databases">
        <title>Bacterial taxonomy.</title>
        <authorList>
            <person name="Pan X."/>
        </authorList>
    </citation>
    <scope>NUCLEOTIDE SEQUENCE</scope>
    <source>
        <strain evidence="13">M0105</strain>
    </source>
</reference>
<dbReference type="GO" id="GO:0005886">
    <property type="term" value="C:plasma membrane"/>
    <property type="evidence" value="ECO:0007669"/>
    <property type="project" value="UniProtKB-SubCell"/>
</dbReference>
<keyword evidence="5 12" id="KW-1133">Transmembrane helix</keyword>
<evidence type="ECO:0000256" key="8">
    <source>
        <dbReference type="ARBA" id="ARBA00023136"/>
    </source>
</evidence>
<evidence type="ECO:0000256" key="7">
    <source>
        <dbReference type="ARBA" id="ARBA00023065"/>
    </source>
</evidence>
<feature type="binding site" evidence="12">
    <location>
        <position position="77"/>
    </location>
    <ligand>
        <name>Na(+)</name>
        <dbReference type="ChEBI" id="CHEBI:29101"/>
        <note>structural</note>
    </ligand>
</feature>
<dbReference type="EMBL" id="JAEHHL010000015">
    <property type="protein sequence ID" value="MBK0401171.1"/>
    <property type="molecule type" value="Genomic_DNA"/>
</dbReference>
<keyword evidence="7 12" id="KW-0406">Ion transport</keyword>
<dbReference type="NCBIfam" id="NF010805">
    <property type="entry name" value="PRK14209.1"/>
    <property type="match status" value="1"/>
</dbReference>
<keyword evidence="8 12" id="KW-0472">Membrane</keyword>
<keyword evidence="2 12" id="KW-1003">Cell membrane</keyword>
<evidence type="ECO:0000256" key="2">
    <source>
        <dbReference type="ARBA" id="ARBA00022475"/>
    </source>
</evidence>
<comment type="caution">
    <text evidence="13">The sequence shown here is derived from an EMBL/GenBank/DDBJ whole genome shotgun (WGS) entry which is preliminary data.</text>
</comment>
<feature type="transmembrane region" description="Helical" evidence="12">
    <location>
        <begin position="34"/>
        <end position="57"/>
    </location>
</feature>
<comment type="activity regulation">
    <text evidence="12">Na(+) is not transported, but it plays an essential structural role and its presence is essential for fluoride channel function.</text>
</comment>
<comment type="subcellular location">
    <subcellularLocation>
        <location evidence="1 12">Cell membrane</location>
        <topology evidence="1 12">Multi-pass membrane protein</topology>
    </subcellularLocation>
</comment>
<dbReference type="GO" id="GO:0140114">
    <property type="term" value="P:cellular detoxification of fluoride"/>
    <property type="evidence" value="ECO:0007669"/>
    <property type="project" value="UniProtKB-UniRule"/>
</dbReference>